<dbReference type="Pfam" id="PF00179">
    <property type="entry name" value="UQ_con"/>
    <property type="match status" value="1"/>
</dbReference>
<keyword evidence="2 4" id="KW-0833">Ubl conjugation pathway</keyword>
<keyword evidence="4" id="KW-0067">ATP-binding</keyword>
<dbReference type="PROSITE" id="PS00183">
    <property type="entry name" value="UBC_1"/>
    <property type="match status" value="1"/>
</dbReference>
<dbReference type="SUPFAM" id="SSF54495">
    <property type="entry name" value="UBC-like"/>
    <property type="match status" value="1"/>
</dbReference>
<accession>A0ABV2AMN6</accession>
<comment type="similarity">
    <text evidence="4">Belongs to the ubiquitin-conjugating enzyme family.</text>
</comment>
<protein>
    <submittedName>
        <fullName evidence="6">NEDD8-conjugating enzyme Ubc12</fullName>
    </submittedName>
</protein>
<evidence type="ECO:0000256" key="3">
    <source>
        <dbReference type="PROSITE-ProRule" id="PRU10133"/>
    </source>
</evidence>
<evidence type="ECO:0000259" key="5">
    <source>
        <dbReference type="PROSITE" id="PS50127"/>
    </source>
</evidence>
<dbReference type="CDD" id="cd23794">
    <property type="entry name" value="UBCc_UBE2F_UBE2M"/>
    <property type="match status" value="1"/>
</dbReference>
<keyword evidence="4" id="KW-0547">Nucleotide-binding</keyword>
<dbReference type="Gene3D" id="3.10.110.10">
    <property type="entry name" value="Ubiquitin Conjugating Enzyme"/>
    <property type="match status" value="1"/>
</dbReference>
<dbReference type="Proteomes" id="UP001439008">
    <property type="component" value="Unassembled WGS sequence"/>
</dbReference>
<dbReference type="InterPro" id="IPR016135">
    <property type="entry name" value="UBQ-conjugating_enzyme/RWD"/>
</dbReference>
<dbReference type="InterPro" id="IPR000608">
    <property type="entry name" value="UBC"/>
</dbReference>
<dbReference type="EMBL" id="JBDODL010000967">
    <property type="protein sequence ID" value="MES1920936.1"/>
    <property type="molecule type" value="Genomic_DNA"/>
</dbReference>
<keyword evidence="7" id="KW-1185">Reference proteome</keyword>
<keyword evidence="1" id="KW-0808">Transferase</keyword>
<dbReference type="PANTHER" id="PTHR24068">
    <property type="entry name" value="UBIQUITIN-CONJUGATING ENZYME E2"/>
    <property type="match status" value="1"/>
</dbReference>
<comment type="caution">
    <text evidence="6">The sequence shown here is derived from an EMBL/GenBank/DDBJ whole genome shotgun (WGS) entry which is preliminary data.</text>
</comment>
<evidence type="ECO:0000256" key="2">
    <source>
        <dbReference type="ARBA" id="ARBA00022786"/>
    </source>
</evidence>
<dbReference type="PROSITE" id="PS50127">
    <property type="entry name" value="UBC_2"/>
    <property type="match status" value="1"/>
</dbReference>
<feature type="active site" description="Glycyl thioester intermediate" evidence="3">
    <location>
        <position position="85"/>
    </location>
</feature>
<gene>
    <name evidence="6" type="primary">UBE2M</name>
    <name evidence="6" type="ORF">MHBO_002543</name>
</gene>
<evidence type="ECO:0000313" key="7">
    <source>
        <dbReference type="Proteomes" id="UP001439008"/>
    </source>
</evidence>
<feature type="domain" description="UBC core" evidence="5">
    <location>
        <begin position="1"/>
        <end position="113"/>
    </location>
</feature>
<reference evidence="6 7" key="1">
    <citation type="journal article" date="2024" name="BMC Biol.">
        <title>Comparative genomics of Ascetosporea gives new insight into the evolutionary basis for animal parasitism in Rhizaria.</title>
        <authorList>
            <person name="Hiltunen Thoren M."/>
            <person name="Onut-Brannstrom I."/>
            <person name="Alfjorden A."/>
            <person name="Peckova H."/>
            <person name="Swords F."/>
            <person name="Hooper C."/>
            <person name="Holzer A.S."/>
            <person name="Bass D."/>
            <person name="Burki F."/>
        </authorList>
    </citation>
    <scope>NUCLEOTIDE SEQUENCE [LARGE SCALE GENOMIC DNA]</scope>
    <source>
        <strain evidence="6">20-A016</strain>
    </source>
</reference>
<organism evidence="6 7">
    <name type="scientific">Bonamia ostreae</name>
    <dbReference type="NCBI Taxonomy" id="126728"/>
    <lineage>
        <taxon>Eukaryota</taxon>
        <taxon>Sar</taxon>
        <taxon>Rhizaria</taxon>
        <taxon>Endomyxa</taxon>
        <taxon>Ascetosporea</taxon>
        <taxon>Haplosporida</taxon>
        <taxon>Bonamia</taxon>
    </lineage>
</organism>
<dbReference type="InterPro" id="IPR023313">
    <property type="entry name" value="UBQ-conjugating_AS"/>
</dbReference>
<evidence type="ECO:0000256" key="1">
    <source>
        <dbReference type="ARBA" id="ARBA00022679"/>
    </source>
</evidence>
<evidence type="ECO:0000256" key="4">
    <source>
        <dbReference type="RuleBase" id="RU362109"/>
    </source>
</evidence>
<evidence type="ECO:0000313" key="6">
    <source>
        <dbReference type="EMBL" id="MES1920936.1"/>
    </source>
</evidence>
<name>A0ABV2AMN6_9EUKA</name>
<proteinExistence type="inferred from homology"/>
<sequence length="113" mass="13293">MADIFMSQTRLIKDISDLEFLENVQIKDIEKLSFDILIKPKNGFWKSRNIIFNFKASNEYPFKPPKLNCKSKIFHPNINEKGNVCLNLIRLDWQPVFTVQHVIFGLIQLLEVL</sequence>